<dbReference type="Gene3D" id="3.40.50.1240">
    <property type="entry name" value="Phosphoglycerate mutase-like"/>
    <property type="match status" value="1"/>
</dbReference>
<dbReference type="AlphaFoldDB" id="A0A0B2VQN4"/>
<sequence>MIPTPSDRPGTTCICASHSMRLVVVREVGRLLWVLSLGLIIRRFITSSGTCQKMTGITYWVVRHAEREDNISSAWRKTSSLKSDNSPLSKRGQGQADEVSKRFEEIDLDHVVVSPFDRCLETATRILRNRNIPIKVEPGLVEALYLCEDPPGYEELEVLKEKYPLVDTSYESVMPWKLPREGFGDDGCTPRVQKTLDGLAKKFPGSTMLLVSHGAPIGAIHELLGGHWKYVGQATVSKFVEVKPGKFKKELSSDASHLSDKSNLRPW</sequence>
<accession>A0A0B2VQN4</accession>
<organism evidence="1 2">
    <name type="scientific">Toxocara canis</name>
    <name type="common">Canine roundworm</name>
    <dbReference type="NCBI Taxonomy" id="6265"/>
    <lineage>
        <taxon>Eukaryota</taxon>
        <taxon>Metazoa</taxon>
        <taxon>Ecdysozoa</taxon>
        <taxon>Nematoda</taxon>
        <taxon>Chromadorea</taxon>
        <taxon>Rhabditida</taxon>
        <taxon>Spirurina</taxon>
        <taxon>Ascaridomorpha</taxon>
        <taxon>Ascaridoidea</taxon>
        <taxon>Toxocaridae</taxon>
        <taxon>Toxocara</taxon>
    </lineage>
</organism>
<dbReference type="OMA" id="WIARHAN"/>
<comment type="caution">
    <text evidence="1">The sequence shown here is derived from an EMBL/GenBank/DDBJ whole genome shotgun (WGS) entry which is preliminary data.</text>
</comment>
<dbReference type="Proteomes" id="UP000031036">
    <property type="component" value="Unassembled WGS sequence"/>
</dbReference>
<dbReference type="SUPFAM" id="SSF53254">
    <property type="entry name" value="Phosphoglycerate mutase-like"/>
    <property type="match status" value="1"/>
</dbReference>
<dbReference type="OrthoDB" id="414418at2759"/>
<dbReference type="InterPro" id="IPR013078">
    <property type="entry name" value="His_Pase_superF_clade-1"/>
</dbReference>
<gene>
    <name evidence="1" type="primary">cobC</name>
    <name evidence="1" type="ORF">Tcan_13563</name>
</gene>
<dbReference type="InterPro" id="IPR029033">
    <property type="entry name" value="His_PPase_superfam"/>
</dbReference>
<dbReference type="PANTHER" id="PTHR16469:SF27">
    <property type="entry name" value="UBIQUITIN-ASSOCIATED AND SH3 DOMAIN-CONTAINING BA-RELATED"/>
    <property type="match status" value="1"/>
</dbReference>
<evidence type="ECO:0000313" key="2">
    <source>
        <dbReference type="Proteomes" id="UP000031036"/>
    </source>
</evidence>
<dbReference type="GO" id="GO:0016791">
    <property type="term" value="F:phosphatase activity"/>
    <property type="evidence" value="ECO:0007669"/>
    <property type="project" value="UniProtKB-ARBA"/>
</dbReference>
<dbReference type="CDD" id="cd07067">
    <property type="entry name" value="HP_PGM_like"/>
    <property type="match status" value="1"/>
</dbReference>
<dbReference type="InterPro" id="IPR051710">
    <property type="entry name" value="Phosphatase_SH3-domain"/>
</dbReference>
<dbReference type="Pfam" id="PF00300">
    <property type="entry name" value="His_Phos_1"/>
    <property type="match status" value="1"/>
</dbReference>
<evidence type="ECO:0000313" key="1">
    <source>
        <dbReference type="EMBL" id="KHN83918.1"/>
    </source>
</evidence>
<proteinExistence type="predicted"/>
<name>A0A0B2VQN4_TOXCA</name>
<dbReference type="SMART" id="SM00855">
    <property type="entry name" value="PGAM"/>
    <property type="match status" value="1"/>
</dbReference>
<reference evidence="1 2" key="1">
    <citation type="submission" date="2014-11" db="EMBL/GenBank/DDBJ databases">
        <title>Genetic blueprint of the zoonotic pathogen Toxocara canis.</title>
        <authorList>
            <person name="Zhu X.-Q."/>
            <person name="Korhonen P.K."/>
            <person name="Cai H."/>
            <person name="Young N.D."/>
            <person name="Nejsum P."/>
            <person name="von Samson-Himmelstjerna G."/>
            <person name="Boag P.R."/>
            <person name="Tan P."/>
            <person name="Li Q."/>
            <person name="Min J."/>
            <person name="Yang Y."/>
            <person name="Wang X."/>
            <person name="Fang X."/>
            <person name="Hall R.S."/>
            <person name="Hofmann A."/>
            <person name="Sternberg P.W."/>
            <person name="Jex A.R."/>
            <person name="Gasser R.B."/>
        </authorList>
    </citation>
    <scope>NUCLEOTIDE SEQUENCE [LARGE SCALE GENOMIC DNA]</scope>
    <source>
        <strain evidence="1">PN_DK_2014</strain>
    </source>
</reference>
<dbReference type="EMBL" id="JPKZ01001122">
    <property type="protein sequence ID" value="KHN83918.1"/>
    <property type="molecule type" value="Genomic_DNA"/>
</dbReference>
<dbReference type="STRING" id="6265.A0A0B2VQN4"/>
<dbReference type="PANTHER" id="PTHR16469">
    <property type="entry name" value="UBIQUITIN-ASSOCIATED AND SH3 DOMAIN-CONTAINING BA-RELATED"/>
    <property type="match status" value="1"/>
</dbReference>
<protein>
    <submittedName>
        <fullName evidence="1">Alpha-ribazole phosphatase</fullName>
    </submittedName>
</protein>
<keyword evidence="2" id="KW-1185">Reference proteome</keyword>